<comment type="subcellular location">
    <subcellularLocation>
        <location evidence="1">Cell membrane</location>
        <topology evidence="1">Multi-pass membrane protein</topology>
    </subcellularLocation>
</comment>
<gene>
    <name evidence="7" type="ORF">ABIF63_004125</name>
</gene>
<feature type="transmembrane region" description="Helical" evidence="6">
    <location>
        <begin position="115"/>
        <end position="137"/>
    </location>
</feature>
<keyword evidence="4 6" id="KW-1133">Transmembrane helix</keyword>
<evidence type="ECO:0000256" key="3">
    <source>
        <dbReference type="ARBA" id="ARBA00022692"/>
    </source>
</evidence>
<keyword evidence="5 6" id="KW-0472">Membrane</keyword>
<comment type="caution">
    <text evidence="7">The sequence shown here is derived from an EMBL/GenBank/DDBJ whole genome shotgun (WGS) entry which is preliminary data.</text>
</comment>
<dbReference type="EMBL" id="JBEPTQ010000002">
    <property type="protein sequence ID" value="MET4720019.1"/>
    <property type="molecule type" value="Genomic_DNA"/>
</dbReference>
<evidence type="ECO:0000256" key="4">
    <source>
        <dbReference type="ARBA" id="ARBA00022989"/>
    </source>
</evidence>
<feature type="transmembrane region" description="Helical" evidence="6">
    <location>
        <begin position="44"/>
        <end position="61"/>
    </location>
</feature>
<feature type="transmembrane region" description="Helical" evidence="6">
    <location>
        <begin position="243"/>
        <end position="262"/>
    </location>
</feature>
<organism evidence="7 8">
    <name type="scientific">Bradyrhizobium japonicum</name>
    <dbReference type="NCBI Taxonomy" id="375"/>
    <lineage>
        <taxon>Bacteria</taxon>
        <taxon>Pseudomonadati</taxon>
        <taxon>Pseudomonadota</taxon>
        <taxon>Alphaproteobacteria</taxon>
        <taxon>Hyphomicrobiales</taxon>
        <taxon>Nitrobacteraceae</taxon>
        <taxon>Bradyrhizobium</taxon>
    </lineage>
</organism>
<keyword evidence="8" id="KW-1185">Reference proteome</keyword>
<evidence type="ECO:0000256" key="6">
    <source>
        <dbReference type="SAM" id="Phobius"/>
    </source>
</evidence>
<dbReference type="InterPro" id="IPR001851">
    <property type="entry name" value="ABC_transp_permease"/>
</dbReference>
<keyword evidence="2" id="KW-1003">Cell membrane</keyword>
<dbReference type="Pfam" id="PF02653">
    <property type="entry name" value="BPD_transp_2"/>
    <property type="match status" value="1"/>
</dbReference>
<dbReference type="InterPro" id="IPR043428">
    <property type="entry name" value="LivM-like"/>
</dbReference>
<dbReference type="Proteomes" id="UP001549291">
    <property type="component" value="Unassembled WGS sequence"/>
</dbReference>
<name>A0ABV2RT07_BRAJP</name>
<evidence type="ECO:0000256" key="1">
    <source>
        <dbReference type="ARBA" id="ARBA00004651"/>
    </source>
</evidence>
<dbReference type="RefSeq" id="WP_354270128.1">
    <property type="nucleotide sequence ID" value="NZ_JBEPTQ010000002.1"/>
</dbReference>
<feature type="transmembrane region" description="Helical" evidence="6">
    <location>
        <begin position="144"/>
        <end position="162"/>
    </location>
</feature>
<feature type="transmembrane region" description="Helical" evidence="6">
    <location>
        <begin position="324"/>
        <end position="348"/>
    </location>
</feature>
<keyword evidence="3 6" id="KW-0812">Transmembrane</keyword>
<feature type="transmembrane region" description="Helical" evidence="6">
    <location>
        <begin position="277"/>
        <end position="304"/>
    </location>
</feature>
<accession>A0ABV2RT07</accession>
<protein>
    <submittedName>
        <fullName evidence="7">Branched-chain amino acid transport system permease protein</fullName>
    </submittedName>
</protein>
<feature type="transmembrane region" description="Helical" evidence="6">
    <location>
        <begin position="193"/>
        <end position="212"/>
    </location>
</feature>
<proteinExistence type="predicted"/>
<evidence type="ECO:0000313" key="7">
    <source>
        <dbReference type="EMBL" id="MET4720019.1"/>
    </source>
</evidence>
<evidence type="ECO:0000256" key="2">
    <source>
        <dbReference type="ARBA" id="ARBA00022475"/>
    </source>
</evidence>
<dbReference type="CDD" id="cd06581">
    <property type="entry name" value="TM_PBP1_LivM_like"/>
    <property type="match status" value="1"/>
</dbReference>
<dbReference type="PANTHER" id="PTHR30482">
    <property type="entry name" value="HIGH-AFFINITY BRANCHED-CHAIN AMINO ACID TRANSPORT SYSTEM PERMEASE"/>
    <property type="match status" value="1"/>
</dbReference>
<sequence length="371" mass="40135">MACSAPTTSSGSDPWPGPALIPAGDFRTSYAADTTIFPTTTSRNFAIIGVLLLCFVPQFLGGYWLSILIQIGIFSIAALGLNILVGFTGQISIGHAAFFLLGAFTSAYISNNAPIPVFFAIPLAGVVTALVGLIFGIPAARLKGLYLVIATLAAQYILLDFFSRAEWFTGGSVPASANPFSIFGFTLRGDRQYFYVVLAYVVASYVLVTNLMRTRDGRALVAIRDHYLSAEIMGINLTKYRTLSFGLAAFFAGIAGALYAHYQLVVSQEGFGIERSILFLAMIIIGGTGSIMGTLMGTAFVVLLPETMEFISLYLKGGAIDKALSLNTNITFLREIAIGVIIIAFLMFEPDGLAHRWRQIKAYWKLYPFSH</sequence>
<evidence type="ECO:0000256" key="5">
    <source>
        <dbReference type="ARBA" id="ARBA00023136"/>
    </source>
</evidence>
<dbReference type="PANTHER" id="PTHR30482:SF5">
    <property type="entry name" value="ABC TRANSPORTER PERMEASE PROTEIN"/>
    <property type="match status" value="1"/>
</dbReference>
<reference evidence="7 8" key="1">
    <citation type="submission" date="2024-06" db="EMBL/GenBank/DDBJ databases">
        <title>Genomic Encyclopedia of Type Strains, Phase V (KMG-V): Genome sequencing to study the core and pangenomes of soil and plant-associated prokaryotes.</title>
        <authorList>
            <person name="Whitman W."/>
        </authorList>
    </citation>
    <scope>NUCLEOTIDE SEQUENCE [LARGE SCALE GENOMIC DNA]</scope>
    <source>
        <strain evidence="7 8">USDA 160</strain>
    </source>
</reference>
<evidence type="ECO:0000313" key="8">
    <source>
        <dbReference type="Proteomes" id="UP001549291"/>
    </source>
</evidence>